<feature type="compositionally biased region" description="Low complexity" evidence="6">
    <location>
        <begin position="492"/>
        <end position="502"/>
    </location>
</feature>
<dbReference type="PANTHER" id="PTHR12305">
    <property type="entry name" value="PHOSPHATASE WITH HOMOLOGY TO TENSIN"/>
    <property type="match status" value="1"/>
</dbReference>
<dbReference type="OrthoDB" id="266663at2759"/>
<protein>
    <submittedName>
        <fullName evidence="9">Uncharacterized protein</fullName>
    </submittedName>
</protein>
<dbReference type="PROSITE" id="PS50056">
    <property type="entry name" value="TYR_PHOSPHATASE_2"/>
    <property type="match status" value="1"/>
</dbReference>
<evidence type="ECO:0000259" key="7">
    <source>
        <dbReference type="PROSITE" id="PS50056"/>
    </source>
</evidence>
<evidence type="ECO:0000313" key="10">
    <source>
        <dbReference type="Proteomes" id="UP000434276"/>
    </source>
</evidence>
<keyword evidence="5" id="KW-0443">Lipid metabolism</keyword>
<comment type="catalytic activity">
    <reaction evidence="1">
        <text>a 1,2-diacyl-sn-glycero-3-phospho-(1D-myo-inositol-3,4,5-trisphosphate) + H2O = a 1,2-diacyl-sn-glycero-3-phospho-(1D-myo-inositol-4,5-bisphosphate) + phosphate</text>
        <dbReference type="Rhea" id="RHEA:25017"/>
        <dbReference type="ChEBI" id="CHEBI:15377"/>
        <dbReference type="ChEBI" id="CHEBI:43474"/>
        <dbReference type="ChEBI" id="CHEBI:57836"/>
        <dbReference type="ChEBI" id="CHEBI:58456"/>
        <dbReference type="EC" id="3.1.3.67"/>
    </reaction>
</comment>
<feature type="compositionally biased region" description="Acidic residues" evidence="6">
    <location>
        <begin position="440"/>
        <end position="453"/>
    </location>
</feature>
<evidence type="ECO:0000259" key="8">
    <source>
        <dbReference type="PROSITE" id="PS51181"/>
    </source>
</evidence>
<dbReference type="InterPro" id="IPR055183">
    <property type="entry name" value="PTEN2A/B_C2"/>
</dbReference>
<evidence type="ECO:0000256" key="6">
    <source>
        <dbReference type="SAM" id="MobiDB-lite"/>
    </source>
</evidence>
<feature type="compositionally biased region" description="Low complexity" evidence="6">
    <location>
        <begin position="87"/>
        <end position="98"/>
    </location>
</feature>
<sequence>METDPADSSSKSPAVVSEKDVLIPEPSENTVSVVQDPVSAEREAHEDSISTEASVAKVDDTQMPASSTGSEPLTKTDDIVPCPPGSSPRESPPSIFSSSGLSSWAKSFKFQQQDPNRTDSGMSAFTRFTSELGLHLPTKGSEEVGDSRSSNTQVGGAFESLTKAVVDSSRGAVKAMQVKARHIVSQNKRRYQEGEFDLDMTYITENIIAMGFPAGDISSGLFGFFEGLYRNHMEEVIKFFETHHKDKYKVYNLCSERLYDASRFEGKVASFPFDDHNCPPIQLIPSFCQSAYTWLKEDIQNVVVVHCKAGMARTGLMICCLLLYLKFFPTAEEAIDYYNQKRCLDGKALVLPSQIRYVKYYERVQNQFDGKVPPERRTMLKGSDFDGFDKRKLPAPGFHVEIVMIEPDNSQPTKSKSDSTQQQSQSSSSADSSKLKSNEKDDDVFSDSDGEEEGNSKPIKSYSTNEKTASSMHTTSKPHQINEPPKRDDPSANRSVTSSSSSGHYNPVPNDSLAVSDIKAIAADASVFSFGDEEEDYESD</sequence>
<dbReference type="AlphaFoldDB" id="A0A5S9XL51"/>
<dbReference type="InterPro" id="IPR051281">
    <property type="entry name" value="Dual-spec_lipid-protein_phosph"/>
</dbReference>
<evidence type="ECO:0000256" key="5">
    <source>
        <dbReference type="ARBA" id="ARBA00023264"/>
    </source>
</evidence>
<feature type="compositionally biased region" description="Polar residues" evidence="6">
    <location>
        <begin position="63"/>
        <end position="73"/>
    </location>
</feature>
<dbReference type="GO" id="GO:0016314">
    <property type="term" value="F:phosphatidylinositol-3,4,5-trisphosphate 3-phosphatase activity"/>
    <property type="evidence" value="ECO:0007669"/>
    <property type="project" value="UniProtKB-EC"/>
</dbReference>
<feature type="domain" description="Phosphatase tensin-type" evidence="8">
    <location>
        <begin position="189"/>
        <end position="368"/>
    </location>
</feature>
<feature type="region of interest" description="Disordered" evidence="6">
    <location>
        <begin position="409"/>
        <end position="511"/>
    </location>
</feature>
<comment type="similarity">
    <text evidence="2">Belongs to the PTEN phosphatase protein family.</text>
</comment>
<evidence type="ECO:0000256" key="2">
    <source>
        <dbReference type="ARBA" id="ARBA00007881"/>
    </source>
</evidence>
<dbReference type="PANTHER" id="PTHR12305:SF87">
    <property type="entry name" value="PHOSPHATIDYLINOSITOL 3,4,5-TRISPHOSPHATE 3-PHOSPHATASE AND PROTEIN-TYROSINE-PHOSPHATASE PTEN2B"/>
    <property type="match status" value="1"/>
</dbReference>
<evidence type="ECO:0000256" key="4">
    <source>
        <dbReference type="ARBA" id="ARBA00022912"/>
    </source>
</evidence>
<dbReference type="PROSITE" id="PS51181">
    <property type="entry name" value="PPASE_TENSIN"/>
    <property type="match status" value="1"/>
</dbReference>
<dbReference type="InterPro" id="IPR016130">
    <property type="entry name" value="Tyr_Pase_AS"/>
</dbReference>
<gene>
    <name evidence="9" type="ORF">C24_LOCUS15248</name>
</gene>
<keyword evidence="3" id="KW-0378">Hydrolase</keyword>
<feature type="compositionally biased region" description="Basic and acidic residues" evidence="6">
    <location>
        <begin position="39"/>
        <end position="48"/>
    </location>
</feature>
<dbReference type="Proteomes" id="UP000434276">
    <property type="component" value="Unassembled WGS sequence"/>
</dbReference>
<dbReference type="PROSITE" id="PS00383">
    <property type="entry name" value="TYR_PHOSPHATASE_1"/>
    <property type="match status" value="1"/>
</dbReference>
<dbReference type="SUPFAM" id="SSF52799">
    <property type="entry name" value="(Phosphotyrosine protein) phosphatases II"/>
    <property type="match status" value="1"/>
</dbReference>
<feature type="region of interest" description="Disordered" evidence="6">
    <location>
        <begin position="1"/>
        <end position="98"/>
    </location>
</feature>
<accession>A0A5S9XL51</accession>
<evidence type="ECO:0000256" key="3">
    <source>
        <dbReference type="ARBA" id="ARBA00022801"/>
    </source>
</evidence>
<dbReference type="GO" id="GO:0004721">
    <property type="term" value="F:phosphoprotein phosphatase activity"/>
    <property type="evidence" value="ECO:0007669"/>
    <property type="project" value="UniProtKB-KW"/>
</dbReference>
<evidence type="ECO:0000313" key="9">
    <source>
        <dbReference type="EMBL" id="CAA0385421.1"/>
    </source>
</evidence>
<dbReference type="InterPro" id="IPR029023">
    <property type="entry name" value="Tensin_phosphatase"/>
</dbReference>
<reference evidence="9 10" key="1">
    <citation type="submission" date="2019-12" db="EMBL/GenBank/DDBJ databases">
        <authorList>
            <person name="Jiao W.-B."/>
            <person name="Schneeberger K."/>
        </authorList>
    </citation>
    <scope>NUCLEOTIDE SEQUENCE [LARGE SCALE GENOMIC DNA]</scope>
    <source>
        <strain evidence="10">cv. C24</strain>
    </source>
</reference>
<keyword evidence="5" id="KW-1208">Phospholipid metabolism</keyword>
<organism evidence="9 10">
    <name type="scientific">Arabidopsis thaliana</name>
    <name type="common">Mouse-ear cress</name>
    <dbReference type="NCBI Taxonomy" id="3702"/>
    <lineage>
        <taxon>Eukaryota</taxon>
        <taxon>Viridiplantae</taxon>
        <taxon>Streptophyta</taxon>
        <taxon>Embryophyta</taxon>
        <taxon>Tracheophyta</taxon>
        <taxon>Spermatophyta</taxon>
        <taxon>Magnoliopsida</taxon>
        <taxon>eudicotyledons</taxon>
        <taxon>Gunneridae</taxon>
        <taxon>Pentapetalae</taxon>
        <taxon>rosids</taxon>
        <taxon>malvids</taxon>
        <taxon>Brassicales</taxon>
        <taxon>Brassicaceae</taxon>
        <taxon>Camelineae</taxon>
        <taxon>Arabidopsis</taxon>
    </lineage>
</organism>
<feature type="compositionally biased region" description="Polar residues" evidence="6">
    <location>
        <begin position="461"/>
        <end position="479"/>
    </location>
</feature>
<feature type="compositionally biased region" description="Polar residues" evidence="6">
    <location>
        <begin position="1"/>
        <end position="12"/>
    </location>
</feature>
<feature type="compositionally biased region" description="Low complexity" evidence="6">
    <location>
        <begin position="410"/>
        <end position="432"/>
    </location>
</feature>
<name>A0A5S9XL51_ARATH</name>
<dbReference type="CDD" id="cd14509">
    <property type="entry name" value="PTP_PTEN"/>
    <property type="match status" value="1"/>
</dbReference>
<dbReference type="InterPro" id="IPR000387">
    <property type="entry name" value="Tyr_Pase_dom"/>
</dbReference>
<feature type="domain" description="Tyrosine specific protein phosphatases" evidence="7">
    <location>
        <begin position="303"/>
        <end position="342"/>
    </location>
</feature>
<dbReference type="ExpressionAtlas" id="A0A5S9XL51">
    <property type="expression patterns" value="baseline and differential"/>
</dbReference>
<keyword evidence="4" id="KW-0904">Protein phosphatase</keyword>
<dbReference type="Pfam" id="PF22918">
    <property type="entry name" value="PTEN2_C2"/>
    <property type="match status" value="1"/>
</dbReference>
<evidence type="ECO:0000256" key="1">
    <source>
        <dbReference type="ARBA" id="ARBA00000536"/>
    </source>
</evidence>
<dbReference type="EMBL" id="CACSHJ010000089">
    <property type="protein sequence ID" value="CAA0385421.1"/>
    <property type="molecule type" value="Genomic_DNA"/>
</dbReference>
<dbReference type="FunFam" id="3.90.190.10:FF:000053">
    <property type="entry name" value="Phosphatidylinositol 3,4,5-trisphosphate 3-phosphatase TPTE2"/>
    <property type="match status" value="1"/>
</dbReference>
<dbReference type="InterPro" id="IPR029021">
    <property type="entry name" value="Prot-tyrosine_phosphatase-like"/>
</dbReference>
<dbReference type="Gene3D" id="3.90.190.10">
    <property type="entry name" value="Protein tyrosine phosphatase superfamily"/>
    <property type="match status" value="1"/>
</dbReference>
<dbReference type="InterPro" id="IPR045101">
    <property type="entry name" value="PTP_PTEN"/>
</dbReference>
<proteinExistence type="inferred from homology"/>
<dbReference type="Pfam" id="PF22785">
    <property type="entry name" value="Tc-R-P"/>
    <property type="match status" value="1"/>
</dbReference>